<proteinExistence type="inferred from homology"/>
<dbReference type="GO" id="GO:0005524">
    <property type="term" value="F:ATP binding"/>
    <property type="evidence" value="ECO:0007669"/>
    <property type="project" value="InterPro"/>
</dbReference>
<keyword evidence="2" id="KW-0808">Transferase</keyword>
<dbReference type="AlphaFoldDB" id="A0A7R9P7S8"/>
<evidence type="ECO:0000256" key="1">
    <source>
        <dbReference type="ARBA" id="ARBA00022741"/>
    </source>
</evidence>
<comment type="similarity">
    <text evidence="2">Belongs to the adenylate kinase family.</text>
</comment>
<sequence>MMGSLMKRVKTFIRHNIRPTIEDICEHSTQYGILAGLGGHLDHSERSQEHQRDLVDIRLPLSLIGERISTKKFSIRLELFLEFPVLLLICANRVDEIRFFAGIGRCIGWSRDRVADEVTLFISDFAVNHVQRDVVIKLRLKGIIQKSSDATSGGKMTAQFALMPPLANPFFKEVDLPKEDSQQKGIKAVLLGPPGSGKGTQIGMQFLQISVHGTLAFEQEHRVRNSEQLQLTNSLQAAQIEGREDQTGTHSPAALVHSHPSGPGTLSITEQARPQTCPAWYAERRQCCLNASLVGGKLDRLRLFEHSHEVKNTLKREVPEERLQLVDHRSDDHQA</sequence>
<dbReference type="GO" id="GO:0019205">
    <property type="term" value="F:nucleobase-containing compound kinase activity"/>
    <property type="evidence" value="ECO:0007669"/>
    <property type="project" value="InterPro"/>
</dbReference>
<dbReference type="InterPro" id="IPR000850">
    <property type="entry name" value="Adenylat/UMP-CMP_kin"/>
</dbReference>
<reference evidence="3" key="1">
    <citation type="submission" date="2020-11" db="EMBL/GenBank/DDBJ databases">
        <authorList>
            <person name="Tran Van P."/>
        </authorList>
    </citation>
    <scope>NUCLEOTIDE SEQUENCE</scope>
</reference>
<protein>
    <submittedName>
        <fullName evidence="3">(California timema) hypothetical protein</fullName>
    </submittedName>
</protein>
<dbReference type="GO" id="GO:0006139">
    <property type="term" value="P:nucleobase-containing compound metabolic process"/>
    <property type="evidence" value="ECO:0007669"/>
    <property type="project" value="InterPro"/>
</dbReference>
<gene>
    <name evidence="3" type="ORF">TCMB3V08_LOCUS5283</name>
</gene>
<evidence type="ECO:0000313" key="3">
    <source>
        <dbReference type="EMBL" id="CAD7572639.1"/>
    </source>
</evidence>
<name>A0A7R9P7S8_TIMCA</name>
<organism evidence="3">
    <name type="scientific">Timema californicum</name>
    <name type="common">California timema</name>
    <name type="synonym">Walking stick</name>
    <dbReference type="NCBI Taxonomy" id="61474"/>
    <lineage>
        <taxon>Eukaryota</taxon>
        <taxon>Metazoa</taxon>
        <taxon>Ecdysozoa</taxon>
        <taxon>Arthropoda</taxon>
        <taxon>Hexapoda</taxon>
        <taxon>Insecta</taxon>
        <taxon>Pterygota</taxon>
        <taxon>Neoptera</taxon>
        <taxon>Polyneoptera</taxon>
        <taxon>Phasmatodea</taxon>
        <taxon>Timematodea</taxon>
        <taxon>Timematoidea</taxon>
        <taxon>Timematidae</taxon>
        <taxon>Timema</taxon>
    </lineage>
</organism>
<dbReference type="EMBL" id="OE181147">
    <property type="protein sequence ID" value="CAD7572639.1"/>
    <property type="molecule type" value="Genomic_DNA"/>
</dbReference>
<accession>A0A7R9P7S8</accession>
<keyword evidence="1" id="KW-0547">Nucleotide-binding</keyword>
<evidence type="ECO:0000256" key="2">
    <source>
        <dbReference type="RuleBase" id="RU003330"/>
    </source>
</evidence>
<keyword evidence="2" id="KW-0418">Kinase</keyword>
<dbReference type="PRINTS" id="PR00094">
    <property type="entry name" value="ADENYLTKNASE"/>
</dbReference>